<dbReference type="GO" id="GO:0005975">
    <property type="term" value="P:carbohydrate metabolic process"/>
    <property type="evidence" value="ECO:0007669"/>
    <property type="project" value="InterPro"/>
</dbReference>
<dbReference type="PANTHER" id="PTHR11177:SF360">
    <property type="entry name" value="CHITINASE 4-RELATED"/>
    <property type="match status" value="1"/>
</dbReference>
<proteinExistence type="predicted"/>
<dbReference type="Gene3D" id="3.10.50.10">
    <property type="match status" value="1"/>
</dbReference>
<dbReference type="Gene3D" id="3.20.20.80">
    <property type="entry name" value="Glycosidases"/>
    <property type="match status" value="1"/>
</dbReference>
<dbReference type="Pfam" id="PF00704">
    <property type="entry name" value="Glyco_hydro_18"/>
    <property type="match status" value="1"/>
</dbReference>
<dbReference type="InterPro" id="IPR011583">
    <property type="entry name" value="Chitinase_II/V-like_cat"/>
</dbReference>
<organism evidence="2 3">
    <name type="scientific">Glossina hytrovirus (isolate Glossina pallidipes/Ethiopia/Seibersdorf/-)</name>
    <name type="common">GHV</name>
    <dbReference type="NCBI Taxonomy" id="379529"/>
    <lineage>
        <taxon>Viruses</taxon>
        <taxon>Viruses incertae sedis</taxon>
        <taxon>Naldaviricetes</taxon>
        <taxon>Lefavirales</taxon>
        <taxon>Hytrosaviridae</taxon>
        <taxon>Glossinavirus</taxon>
        <taxon>Glossinavirus glopallidipedis</taxon>
    </lineage>
</organism>
<organismHost>
    <name type="scientific">Glossina</name>
    <name type="common">tsetse flies</name>
    <dbReference type="NCBI Taxonomy" id="7393"/>
</organismHost>
<dbReference type="InterPro" id="IPR017853">
    <property type="entry name" value="GH"/>
</dbReference>
<gene>
    <name evidence="2" type="ORF">SGHV027</name>
</gene>
<feature type="domain" description="GH18" evidence="1">
    <location>
        <begin position="28"/>
        <end position="353"/>
    </location>
</feature>
<dbReference type="GO" id="GO:0005576">
    <property type="term" value="C:extracellular region"/>
    <property type="evidence" value="ECO:0007669"/>
    <property type="project" value="TreeGrafter"/>
</dbReference>
<dbReference type="SMART" id="SM00636">
    <property type="entry name" value="Glyco_18"/>
    <property type="match status" value="1"/>
</dbReference>
<evidence type="ECO:0000259" key="1">
    <source>
        <dbReference type="PROSITE" id="PS51910"/>
    </source>
</evidence>
<keyword evidence="3" id="KW-1185">Reference proteome</keyword>
<dbReference type="KEGG" id="vg:5950894"/>
<dbReference type="CAZy" id="GH18">
    <property type="family name" value="Glycoside Hydrolase Family 18"/>
</dbReference>
<sequence length="458" mass="53065">MQSLISILLLFLLYTISNASHQVIYCNYNTTSFYRDGEDKFEPERINPFLCTHIGYSHFSLSKEFEVYIENEWLHLQYNIIKKVTDLKAINPNLKVIATLGDGNSNEEQEQLIETMLNDAANRKNFIIAVFRFLKLYNFDGINLHWQQPLSYNFTLLVKEMQNSFVTTDLQIITTQYFIEDAINLLVEISKYVNYVNLKTFDYINANSCTVQLNSPMDKIEHTVNALANIDNDKLIIGIPMFGYLYDLLNKKQYTPGSPRKGNSRLMLSYCDICLNTNSWQKEWDIINQVPYRHTATGSWLTFDNDKSIRTKVEFFHKYGGFGAWSLDLDDFRGKCTLNYPMLRVINAHIHSKQQSAQLFIKPNHQSFVIQQQIPYMHQQSSVLSFIPPPPEPHQTPQMQFKPPIIQYEQQPGWNCEYESNCITPTNNKCPNVNFNINLSLCSVGNGKCSLCTCTCEI</sequence>
<dbReference type="Proteomes" id="UP000011301">
    <property type="component" value="Segment"/>
</dbReference>
<dbReference type="PROSITE" id="PS51910">
    <property type="entry name" value="GH18_2"/>
    <property type="match status" value="1"/>
</dbReference>
<dbReference type="InterPro" id="IPR029070">
    <property type="entry name" value="Chitinase_insertion_sf"/>
</dbReference>
<protein>
    <submittedName>
        <fullName evidence="2">Chitinase Chit1-like protein</fullName>
    </submittedName>
</protein>
<reference evidence="2 3" key="1">
    <citation type="journal article" date="2007" name="J. Virol. Methods">
        <title>Development of a non-destructive PCR method for detection of the salivary gland hypertrophy virus (SGHV) in tsetse flies.</title>
        <authorList>
            <person name="Abd-Alla A."/>
            <person name="Bossin H."/>
            <person name="Cousserans F."/>
            <person name="Parker A."/>
            <person name="Bergoin M."/>
            <person name="Robinson A."/>
        </authorList>
    </citation>
    <scope>NUCLEOTIDE SEQUENCE [LARGE SCALE GENOMIC DNA]</scope>
    <source>
        <strain evidence="3">Isolate Glossina pallidipes/Ethiopia/Seibersdorf/-</strain>
    </source>
</reference>
<dbReference type="InterPro" id="IPR001223">
    <property type="entry name" value="Glyco_hydro18_cat"/>
</dbReference>
<reference evidence="2 3" key="2">
    <citation type="journal article" date="2008" name="J. Virol.">
        <title>Genome analysis of a Glossina pallidipes salivary gland hypertrophy virus reveals a novel, large, double-stranded circular DNA virus.</title>
        <authorList>
            <person name="Abd-Alla A.M."/>
            <person name="Cousserans F."/>
            <person name="Parker A.G."/>
            <person name="Jehle J.A."/>
            <person name="Parker N.J."/>
            <person name="Vlak J.M."/>
            <person name="Robinson A.S."/>
            <person name="Bergoin M."/>
        </authorList>
    </citation>
    <scope>NUCLEOTIDE SEQUENCE [LARGE SCALE GENOMIC DNA]</scope>
    <source>
        <strain evidence="3">Isolate Glossina pallidipes/Ethiopia/Seibersdorf/-</strain>
    </source>
</reference>
<dbReference type="RefSeq" id="YP_001686975.1">
    <property type="nucleotide sequence ID" value="NC_010356.1"/>
</dbReference>
<name>B0YLI1_GHVS</name>
<accession>B0YLI1</accession>
<dbReference type="GO" id="GO:0004568">
    <property type="term" value="F:chitinase activity"/>
    <property type="evidence" value="ECO:0007669"/>
    <property type="project" value="TreeGrafter"/>
</dbReference>
<dbReference type="GO" id="GO:0006032">
    <property type="term" value="P:chitin catabolic process"/>
    <property type="evidence" value="ECO:0007669"/>
    <property type="project" value="TreeGrafter"/>
</dbReference>
<dbReference type="SUPFAM" id="SSF51445">
    <property type="entry name" value="(Trans)glycosidases"/>
    <property type="match status" value="1"/>
</dbReference>
<dbReference type="GeneID" id="5950894"/>
<evidence type="ECO:0000313" key="3">
    <source>
        <dbReference type="Proteomes" id="UP000011301"/>
    </source>
</evidence>
<evidence type="ECO:0000313" key="2">
    <source>
        <dbReference type="EMBL" id="ABQ08800.1"/>
    </source>
</evidence>
<dbReference type="InterPro" id="IPR050314">
    <property type="entry name" value="Glycosyl_Hydrlase_18"/>
</dbReference>
<dbReference type="PANTHER" id="PTHR11177">
    <property type="entry name" value="CHITINASE"/>
    <property type="match status" value="1"/>
</dbReference>
<dbReference type="GO" id="GO:0008061">
    <property type="term" value="F:chitin binding"/>
    <property type="evidence" value="ECO:0007669"/>
    <property type="project" value="InterPro"/>
</dbReference>
<dbReference type="EMBL" id="EF568108">
    <property type="protein sequence ID" value="ABQ08800.1"/>
    <property type="molecule type" value="Genomic_DNA"/>
</dbReference>